<feature type="non-terminal residue" evidence="8">
    <location>
        <position position="1"/>
    </location>
</feature>
<gene>
    <name evidence="8" type="ORF">SCF082_LOCUS5104</name>
</gene>
<dbReference type="InterPro" id="IPR018093">
    <property type="entry name" value="BCCT_CS"/>
</dbReference>
<feature type="transmembrane region" description="Helical" evidence="7">
    <location>
        <begin position="220"/>
        <end position="240"/>
    </location>
</feature>
<feature type="transmembrane region" description="Helical" evidence="7">
    <location>
        <begin position="177"/>
        <end position="200"/>
    </location>
</feature>
<evidence type="ECO:0000256" key="3">
    <source>
        <dbReference type="ARBA" id="ARBA00022475"/>
    </source>
</evidence>
<protein>
    <submittedName>
        <fullName evidence="8">Glycine betaine transporter OpuD</fullName>
    </submittedName>
</protein>
<keyword evidence="6 7" id="KW-0472">Membrane</keyword>
<feature type="transmembrane region" description="Helical" evidence="7">
    <location>
        <begin position="41"/>
        <end position="63"/>
    </location>
</feature>
<dbReference type="PANTHER" id="PTHR30047">
    <property type="entry name" value="HIGH-AFFINITY CHOLINE TRANSPORT PROTEIN-RELATED"/>
    <property type="match status" value="1"/>
</dbReference>
<feature type="transmembrane region" description="Helical" evidence="7">
    <location>
        <begin position="322"/>
        <end position="340"/>
    </location>
</feature>
<feature type="transmembrane region" description="Helical" evidence="7">
    <location>
        <begin position="352"/>
        <end position="375"/>
    </location>
</feature>
<evidence type="ECO:0000256" key="1">
    <source>
        <dbReference type="ARBA" id="ARBA00004651"/>
    </source>
</evidence>
<dbReference type="PANTHER" id="PTHR30047:SF7">
    <property type="entry name" value="HIGH-AFFINITY CHOLINE TRANSPORT PROTEIN"/>
    <property type="match status" value="1"/>
</dbReference>
<evidence type="ECO:0000256" key="7">
    <source>
        <dbReference type="SAM" id="Phobius"/>
    </source>
</evidence>
<evidence type="ECO:0000313" key="8">
    <source>
        <dbReference type="EMBL" id="CAK8997153.1"/>
    </source>
</evidence>
<feature type="transmembrane region" description="Helical" evidence="7">
    <location>
        <begin position="7"/>
        <end position="29"/>
    </location>
</feature>
<reference evidence="8 9" key="1">
    <citation type="submission" date="2024-02" db="EMBL/GenBank/DDBJ databases">
        <authorList>
            <person name="Chen Y."/>
            <person name="Shah S."/>
            <person name="Dougan E. K."/>
            <person name="Thang M."/>
            <person name="Chan C."/>
        </authorList>
    </citation>
    <scope>NUCLEOTIDE SEQUENCE [LARGE SCALE GENOMIC DNA]</scope>
</reference>
<evidence type="ECO:0000256" key="2">
    <source>
        <dbReference type="ARBA" id="ARBA00022448"/>
    </source>
</evidence>
<keyword evidence="9" id="KW-1185">Reference proteome</keyword>
<dbReference type="Proteomes" id="UP001642464">
    <property type="component" value="Unassembled WGS sequence"/>
</dbReference>
<dbReference type="EMBL" id="CAXAMM010002704">
    <property type="protein sequence ID" value="CAK8997153.1"/>
    <property type="molecule type" value="Genomic_DNA"/>
</dbReference>
<keyword evidence="2" id="KW-0813">Transport</keyword>
<comment type="subcellular location">
    <subcellularLocation>
        <location evidence="1">Cell membrane</location>
        <topology evidence="1">Multi-pass membrane protein</topology>
    </subcellularLocation>
</comment>
<feature type="transmembrane region" description="Helical" evidence="7">
    <location>
        <begin position="247"/>
        <end position="265"/>
    </location>
</feature>
<dbReference type="Pfam" id="PF02028">
    <property type="entry name" value="BCCT"/>
    <property type="match status" value="1"/>
</dbReference>
<comment type="caution">
    <text evidence="8">The sequence shown here is derived from an EMBL/GenBank/DDBJ whole genome shotgun (WGS) entry which is preliminary data.</text>
</comment>
<dbReference type="PROSITE" id="PS01303">
    <property type="entry name" value="BCCT"/>
    <property type="match status" value="1"/>
</dbReference>
<feature type="transmembrane region" description="Helical" evidence="7">
    <location>
        <begin position="133"/>
        <end position="156"/>
    </location>
</feature>
<organism evidence="8 9">
    <name type="scientific">Durusdinium trenchii</name>
    <dbReference type="NCBI Taxonomy" id="1381693"/>
    <lineage>
        <taxon>Eukaryota</taxon>
        <taxon>Sar</taxon>
        <taxon>Alveolata</taxon>
        <taxon>Dinophyceae</taxon>
        <taxon>Suessiales</taxon>
        <taxon>Symbiodiniaceae</taxon>
        <taxon>Durusdinium</taxon>
    </lineage>
</organism>
<keyword evidence="3" id="KW-1003">Cell membrane</keyword>
<proteinExistence type="predicted"/>
<evidence type="ECO:0000256" key="4">
    <source>
        <dbReference type="ARBA" id="ARBA00022692"/>
    </source>
</evidence>
<sequence>QLFLHSLFYACGALFSTLSWIQNLALSLVSGRAGWVTTTFTWLYIVSQDYWLVYLLPLIYYYGDIKLGEDDEEPEYGDLAYLAMVWCAGVAIGLIFYGASEPLFHALDGTNRRNNDGYSNDNETTMYGFHITMFHWGFLAWIVYSLVTLTMGILSYRQGLPLCFRSTLAPILGKATWGWIGDLLDVVTIVTIVAGLTTSLGLGTRQIVGEELTDDQLTAAAAWIIGIITVCTTASVVAGLELGIKSVSYAAFMLGHFLLLSTFCLDETQYLLNVMVSSFGFHLQNLISISFDTDAFAQLGVGNGQPNDGKGANPAWMDSWTIFYWGWWIAWAPFVGTFMARVSRGRTIRQVVLYTLTIPTGYAFMWLCTFGAAAIRMDRRATWLAELGSELHSNRDYFLHTDLTFRPASAGKCYDVPSSLPNITGYEVNPHVSPVSATLQVLMQLATGLTS</sequence>
<keyword evidence="5 7" id="KW-1133">Transmembrane helix</keyword>
<name>A0ABP0I3J9_9DINO</name>
<evidence type="ECO:0000256" key="5">
    <source>
        <dbReference type="ARBA" id="ARBA00022989"/>
    </source>
</evidence>
<feature type="transmembrane region" description="Helical" evidence="7">
    <location>
        <begin position="79"/>
        <end position="99"/>
    </location>
</feature>
<evidence type="ECO:0000313" key="9">
    <source>
        <dbReference type="Proteomes" id="UP001642464"/>
    </source>
</evidence>
<dbReference type="InterPro" id="IPR000060">
    <property type="entry name" value="BCCT_transptr"/>
</dbReference>
<evidence type="ECO:0000256" key="6">
    <source>
        <dbReference type="ARBA" id="ARBA00023136"/>
    </source>
</evidence>
<keyword evidence="4 7" id="KW-0812">Transmembrane</keyword>
<accession>A0ABP0I3J9</accession>